<reference evidence="20 21" key="2">
    <citation type="submission" date="2024-10" db="EMBL/GenBank/DDBJ databases">
        <authorList>
            <person name="Ryan C."/>
        </authorList>
    </citation>
    <scope>NUCLEOTIDE SEQUENCE [LARGE SCALE GENOMIC DNA]</scope>
</reference>
<dbReference type="CDD" id="cd19990">
    <property type="entry name" value="PBP1_GABAb_receptor_plant"/>
    <property type="match status" value="1"/>
</dbReference>
<comment type="subcellular location">
    <subcellularLocation>
        <location evidence="1">Membrane</location>
        <topology evidence="1">Multi-pass membrane protein</topology>
    </subcellularLocation>
</comment>
<feature type="region of interest" description="Disordered" evidence="16">
    <location>
        <begin position="978"/>
        <end position="1019"/>
    </location>
</feature>
<dbReference type="Pfam" id="PF00060">
    <property type="entry name" value="Lig_chan"/>
    <property type="match status" value="1"/>
</dbReference>
<dbReference type="InterPro" id="IPR001320">
    <property type="entry name" value="Iontro_rcpt_C"/>
</dbReference>
<evidence type="ECO:0000313" key="20">
    <source>
        <dbReference type="EMBL" id="CAL4885689.1"/>
    </source>
</evidence>
<keyword evidence="11" id="KW-0325">Glycoprotein</keyword>
<dbReference type="SUPFAM" id="SSF53850">
    <property type="entry name" value="Periplasmic binding protein-like II"/>
    <property type="match status" value="1"/>
</dbReference>
<feature type="compositionally biased region" description="Polar residues" evidence="16">
    <location>
        <begin position="978"/>
        <end position="1000"/>
    </location>
</feature>
<feature type="disulfide bond" evidence="15">
    <location>
        <begin position="771"/>
        <end position="827"/>
    </location>
</feature>
<dbReference type="FunFam" id="1.10.287.70:FF:000163">
    <property type="entry name" value="Glutamate receptor"/>
    <property type="match status" value="1"/>
</dbReference>
<evidence type="ECO:0000256" key="4">
    <source>
        <dbReference type="ARBA" id="ARBA00022448"/>
    </source>
</evidence>
<evidence type="ECO:0000256" key="9">
    <source>
        <dbReference type="ARBA" id="ARBA00023136"/>
    </source>
</evidence>
<dbReference type="GO" id="GO:0034220">
    <property type="term" value="P:monoatomic ion transmembrane transport"/>
    <property type="evidence" value="ECO:0007669"/>
    <property type="project" value="UniProtKB-KW"/>
</dbReference>
<dbReference type="PANTHER" id="PTHR34836:SF1">
    <property type="entry name" value="OS09G0428600 PROTEIN"/>
    <property type="match status" value="1"/>
</dbReference>
<evidence type="ECO:0000256" key="2">
    <source>
        <dbReference type="ARBA" id="ARBA00008685"/>
    </source>
</evidence>
<evidence type="ECO:0000256" key="18">
    <source>
        <dbReference type="SAM" id="SignalP"/>
    </source>
</evidence>
<evidence type="ECO:0000256" key="1">
    <source>
        <dbReference type="ARBA" id="ARBA00004141"/>
    </source>
</evidence>
<comment type="function">
    <text evidence="14">Glutamate-gated receptor that probably acts as a non-selective cation channel. May be involved in light-signal transduction and calcium homeostasis via the regulation of calcium influx into cells.</text>
</comment>
<dbReference type="InterPro" id="IPR044440">
    <property type="entry name" value="GABAb_receptor_plant_PBP1"/>
</dbReference>
<keyword evidence="4" id="KW-0813">Transport</keyword>
<dbReference type="Gene3D" id="3.40.190.10">
    <property type="entry name" value="Periplasmic binding protein-like II"/>
    <property type="match status" value="2"/>
</dbReference>
<keyword evidence="8" id="KW-0406">Ion transport</keyword>
<dbReference type="CDD" id="cd13686">
    <property type="entry name" value="GluR_Plant"/>
    <property type="match status" value="1"/>
</dbReference>
<accession>A0ABC8V888</accession>
<dbReference type="Gene3D" id="3.40.50.2300">
    <property type="match status" value="3"/>
</dbReference>
<keyword evidence="6 18" id="KW-0732">Signal</keyword>
<dbReference type="PIRSF" id="PIRSF037090">
    <property type="entry name" value="Iontro_Glu-like_rcpt_pln"/>
    <property type="match status" value="1"/>
</dbReference>
<keyword evidence="10" id="KW-0675">Receptor</keyword>
<proteinExistence type="inferred from homology"/>
<dbReference type="InterPro" id="IPR028082">
    <property type="entry name" value="Peripla_BP_I"/>
</dbReference>
<evidence type="ECO:0000256" key="11">
    <source>
        <dbReference type="ARBA" id="ARBA00023180"/>
    </source>
</evidence>
<evidence type="ECO:0000256" key="15">
    <source>
        <dbReference type="PIRSR" id="PIRSR037090-50"/>
    </source>
</evidence>
<evidence type="ECO:0000256" key="7">
    <source>
        <dbReference type="ARBA" id="ARBA00022989"/>
    </source>
</evidence>
<name>A0ABC8V888_9POAL</name>
<feature type="domain" description="Ionotropic glutamate receptor C-terminal" evidence="19">
    <location>
        <begin position="476"/>
        <end position="823"/>
    </location>
</feature>
<dbReference type="InterPro" id="IPR019594">
    <property type="entry name" value="Glu/Gly-bd"/>
</dbReference>
<dbReference type="Gene3D" id="1.10.287.70">
    <property type="match status" value="1"/>
</dbReference>
<keyword evidence="9 17" id="KW-0472">Membrane</keyword>
<dbReference type="FunFam" id="3.40.50.2300:FF:000188">
    <property type="entry name" value="Glutamate receptor"/>
    <property type="match status" value="1"/>
</dbReference>
<evidence type="ECO:0000256" key="6">
    <source>
        <dbReference type="ARBA" id="ARBA00022729"/>
    </source>
</evidence>
<evidence type="ECO:0000256" key="17">
    <source>
        <dbReference type="SAM" id="Phobius"/>
    </source>
</evidence>
<evidence type="ECO:0000256" key="5">
    <source>
        <dbReference type="ARBA" id="ARBA00022692"/>
    </source>
</evidence>
<dbReference type="FunFam" id="3.40.190.10:FF:000150">
    <property type="entry name" value="Glutamate receptor 2.7"/>
    <property type="match status" value="1"/>
</dbReference>
<feature type="transmembrane region" description="Helical" evidence="17">
    <location>
        <begin position="633"/>
        <end position="651"/>
    </location>
</feature>
<evidence type="ECO:0000256" key="8">
    <source>
        <dbReference type="ARBA" id="ARBA00023065"/>
    </source>
</evidence>
<dbReference type="FunFam" id="3.40.190.10:FF:000195">
    <property type="entry name" value="Glutamate receptor 2.7"/>
    <property type="match status" value="1"/>
</dbReference>
<dbReference type="Pfam" id="PF10613">
    <property type="entry name" value="Lig_chan-Glu_bd"/>
    <property type="match status" value="1"/>
</dbReference>
<evidence type="ECO:0000256" key="13">
    <source>
        <dbReference type="ARBA" id="ARBA00023303"/>
    </source>
</evidence>
<keyword evidence="21" id="KW-1185">Reference proteome</keyword>
<sequence length="1019" mass="109677">MGRLLLRSSSRSAASSSSSVRLLRRRLVLAAAVAWCVALPQAAEAQRNAAPAQVRVGVILNMASAVGQRRKVGIEMALEDYYAAHPGSRTRVVPRFRDSRGDVVGAASAAVDLIRNEQVQAIIGPPTSAEAAFVANLGNSSHVPILSSSATSPDLSPSQTPFFVRTAANDSFKAAPVAAVLAAFRWHAAAVLYEDSPYGSGILPALADALQGVGARITERAALPPGADDAAIDAVLYRLMAMPTRVFLVHMNLFTAARLFQRARNAGMMTEDYAWIATDGVGSVVDALGADDVSAMEGVVSLRPYVVMTSQVRNFSARFRARLRRVSPSADVYDHDPTVSMLWSYDTAWAVAAAVEAAGVSSPAFQTPRRGSAATDLDRIGVSATGAALLEAVRETRFHGLAGDFKLVDGQLQPPAYEVVNVVGRGARPVGFWTPEAGITQALGADAARGLKRSIIWPGDETSPPKGWVVSPNGEKLRVYVPVKRGFKEFVGVQRDSPNGTANITGYCIEVFDAVISKFMPYPVSYQYVPYDDSSESYDELVAQVAQQKADVVVGDVTITATRMAEVDFSMPFTDSGWSMVVAVRAETSTSMWIFLRPLTTSLWLASLAFFCFTGFVVWAIEHRINPEFRGTPWQQFGLIFYFSFSTLVFAHKEKLESNLSRFVVIIWVFVVLILTSSYTASLTSMLTVQKLQPTVTDVRELQRSGANIGYQEGSFIKGSLLKMGFDESRLTTYKTAEDCADALSRGPGNGGVAAVFDEIPYLKLFLSQYCDGYAMVGPVYKTDGFGFVFPLGSPLTPDVSRAVLTLAERDEMAQIEKKWFGEPGACPGQRGGASAAAVGSSNLSFRSFGGLFLITGVVSGLMLVIYLATFVYRERGEVGNVVQEEEEGSAGSSSVRRLRAWLRHFDRKDLKCPTFKTWNEESVRDGSQTTRRWVDDTVRGGRGGGANGAAPAAGEEELAVGMSPAFSISAGSEMINAGSSPASELGTSFEQRMQETSHSAEMPHSHSVSVEMATSMAP</sequence>
<keyword evidence="13" id="KW-0407">Ion channel</keyword>
<feature type="transmembrane region" description="Helical" evidence="17">
    <location>
        <begin position="663"/>
        <end position="681"/>
    </location>
</feature>
<dbReference type="EMBL" id="OZ075111">
    <property type="protein sequence ID" value="CAL4885689.1"/>
    <property type="molecule type" value="Genomic_DNA"/>
</dbReference>
<dbReference type="AlphaFoldDB" id="A0ABC8V888"/>
<comment type="subunit">
    <text evidence="3">May form heteromers.</text>
</comment>
<feature type="signal peptide" evidence="18">
    <location>
        <begin position="1"/>
        <end position="45"/>
    </location>
</feature>
<feature type="chain" id="PRO_5044835693" description="Ionotropic glutamate receptor C-terminal domain-containing protein" evidence="18">
    <location>
        <begin position="46"/>
        <end position="1019"/>
    </location>
</feature>
<feature type="transmembrane region" description="Helical" evidence="17">
    <location>
        <begin position="603"/>
        <end position="621"/>
    </location>
</feature>
<evidence type="ECO:0000256" key="3">
    <source>
        <dbReference type="ARBA" id="ARBA00011095"/>
    </source>
</evidence>
<dbReference type="FunFam" id="3.40.50.2300:FF:000398">
    <property type="entry name" value="Glutamate receptor"/>
    <property type="match status" value="1"/>
</dbReference>
<evidence type="ECO:0000256" key="12">
    <source>
        <dbReference type="ARBA" id="ARBA00023286"/>
    </source>
</evidence>
<gene>
    <name evidence="20" type="ORF">URODEC1_LOCUS688</name>
</gene>
<dbReference type="InterPro" id="IPR017103">
    <property type="entry name" value="Iontropic_Glu_rcpt_pln"/>
</dbReference>
<feature type="transmembrane region" description="Helical" evidence="17">
    <location>
        <begin position="849"/>
        <end position="873"/>
    </location>
</feature>
<keyword evidence="15" id="KW-1015">Disulfide bond</keyword>
<keyword evidence="12" id="KW-1071">Ligand-gated ion channel</keyword>
<dbReference type="GO" id="GO:0016020">
    <property type="term" value="C:membrane"/>
    <property type="evidence" value="ECO:0007669"/>
    <property type="project" value="UniProtKB-SubCell"/>
</dbReference>
<dbReference type="Pfam" id="PF01094">
    <property type="entry name" value="ANF_receptor"/>
    <property type="match status" value="1"/>
</dbReference>
<evidence type="ECO:0000256" key="10">
    <source>
        <dbReference type="ARBA" id="ARBA00023170"/>
    </source>
</evidence>
<dbReference type="InterPro" id="IPR001828">
    <property type="entry name" value="ANF_lig-bd_rcpt"/>
</dbReference>
<evidence type="ECO:0000256" key="14">
    <source>
        <dbReference type="ARBA" id="ARBA00049638"/>
    </source>
</evidence>
<dbReference type="PANTHER" id="PTHR34836">
    <property type="entry name" value="OS06G0188250 PROTEIN"/>
    <property type="match status" value="1"/>
</dbReference>
<evidence type="ECO:0000313" key="21">
    <source>
        <dbReference type="Proteomes" id="UP001497457"/>
    </source>
</evidence>
<protein>
    <recommendedName>
        <fullName evidence="19">Ionotropic glutamate receptor C-terminal domain-containing protein</fullName>
    </recommendedName>
</protein>
<reference evidence="21" key="1">
    <citation type="submission" date="2024-06" db="EMBL/GenBank/DDBJ databases">
        <authorList>
            <person name="Ryan C."/>
        </authorList>
    </citation>
    <scope>NUCLEOTIDE SEQUENCE [LARGE SCALE GENOMIC DNA]</scope>
</reference>
<evidence type="ECO:0000256" key="16">
    <source>
        <dbReference type="SAM" id="MobiDB-lite"/>
    </source>
</evidence>
<dbReference type="SUPFAM" id="SSF53822">
    <property type="entry name" value="Periplasmic binding protein-like I"/>
    <property type="match status" value="1"/>
</dbReference>
<dbReference type="SMART" id="SM00079">
    <property type="entry name" value="PBPe"/>
    <property type="match status" value="1"/>
</dbReference>
<organism evidence="20 21">
    <name type="scientific">Urochloa decumbens</name>
    <dbReference type="NCBI Taxonomy" id="240449"/>
    <lineage>
        <taxon>Eukaryota</taxon>
        <taxon>Viridiplantae</taxon>
        <taxon>Streptophyta</taxon>
        <taxon>Embryophyta</taxon>
        <taxon>Tracheophyta</taxon>
        <taxon>Spermatophyta</taxon>
        <taxon>Magnoliopsida</taxon>
        <taxon>Liliopsida</taxon>
        <taxon>Poales</taxon>
        <taxon>Poaceae</taxon>
        <taxon>PACMAD clade</taxon>
        <taxon>Panicoideae</taxon>
        <taxon>Panicodae</taxon>
        <taxon>Paniceae</taxon>
        <taxon>Melinidinae</taxon>
        <taxon>Urochloa</taxon>
    </lineage>
</organism>
<dbReference type="Proteomes" id="UP001497457">
    <property type="component" value="Chromosome 1b"/>
</dbReference>
<keyword evidence="5 17" id="KW-0812">Transmembrane</keyword>
<dbReference type="InterPro" id="IPR015683">
    <property type="entry name" value="Ionotropic_Glu_rcpt"/>
</dbReference>
<keyword evidence="7 17" id="KW-1133">Transmembrane helix</keyword>
<dbReference type="SUPFAM" id="SSF81324">
    <property type="entry name" value="Voltage-gated potassium channels"/>
    <property type="match status" value="1"/>
</dbReference>
<evidence type="ECO:0000259" key="19">
    <source>
        <dbReference type="SMART" id="SM00079"/>
    </source>
</evidence>
<comment type="similarity">
    <text evidence="2">Belongs to the glutamate-gated ion channel (TC 1.A.10.1) family.</text>
</comment>